<reference evidence="3" key="1">
    <citation type="submission" date="2020-07" db="EMBL/GenBank/DDBJ databases">
        <title>Huge and variable diversity of episymbiotic CPR bacteria and DPANN archaea in groundwater ecosystems.</title>
        <authorList>
            <person name="He C.Y."/>
            <person name="Keren R."/>
            <person name="Whittaker M."/>
            <person name="Farag I.F."/>
            <person name="Doudna J."/>
            <person name="Cate J.H.D."/>
            <person name="Banfield J.F."/>
        </authorList>
    </citation>
    <scope>NUCLEOTIDE SEQUENCE</scope>
    <source>
        <strain evidence="3">NC_groundwater_1813_Pr3_B-0.1um_71_17</strain>
    </source>
</reference>
<dbReference type="GO" id="GO:0006450">
    <property type="term" value="P:regulation of translational fidelity"/>
    <property type="evidence" value="ECO:0007669"/>
    <property type="project" value="InterPro"/>
</dbReference>
<dbReference type="GO" id="GO:0070681">
    <property type="term" value="P:glutaminyl-tRNAGln biosynthesis via transamidation"/>
    <property type="evidence" value="ECO:0007669"/>
    <property type="project" value="TreeGrafter"/>
</dbReference>
<dbReference type="InterPro" id="IPR003837">
    <property type="entry name" value="GatC"/>
</dbReference>
<keyword evidence="1" id="KW-0547">Nucleotide-binding</keyword>
<dbReference type="PANTHER" id="PTHR15004:SF0">
    <property type="entry name" value="GLUTAMYL-TRNA(GLN) AMIDOTRANSFERASE SUBUNIT C, MITOCHONDRIAL"/>
    <property type="match status" value="1"/>
</dbReference>
<feature type="region of interest" description="Disordered" evidence="2">
    <location>
        <begin position="62"/>
        <end position="83"/>
    </location>
</feature>
<comment type="similarity">
    <text evidence="1">Belongs to the GatC family.</text>
</comment>
<evidence type="ECO:0000256" key="1">
    <source>
        <dbReference type="HAMAP-Rule" id="MF_00122"/>
    </source>
</evidence>
<evidence type="ECO:0000313" key="4">
    <source>
        <dbReference type="Proteomes" id="UP000696931"/>
    </source>
</evidence>
<comment type="caution">
    <text evidence="3">The sequence shown here is derived from an EMBL/GenBank/DDBJ whole genome shotgun (WGS) entry which is preliminary data.</text>
</comment>
<dbReference type="PANTHER" id="PTHR15004">
    <property type="entry name" value="GLUTAMYL-TRNA(GLN) AMIDOTRANSFERASE SUBUNIT C, MITOCHONDRIAL"/>
    <property type="match status" value="1"/>
</dbReference>
<keyword evidence="1" id="KW-0067">ATP-binding</keyword>
<sequence>MKIERAEVERIAALARLELDEARLDETAAQLSKVLDFVAALDTLDLDGCEVSVLAPEGLPLREDVPGTRGLDPFAATAGAPESEDGCFVVPPVVENVNP</sequence>
<dbReference type="HAMAP" id="MF_00122">
    <property type="entry name" value="GatC"/>
    <property type="match status" value="1"/>
</dbReference>
<dbReference type="InterPro" id="IPR036113">
    <property type="entry name" value="Asp/Glu-ADT_sf_sub_c"/>
</dbReference>
<proteinExistence type="inferred from homology"/>
<keyword evidence="1" id="KW-0648">Protein biosynthesis</keyword>
<comment type="subunit">
    <text evidence="1">Heterotrimer of A, B and C subunits.</text>
</comment>
<dbReference type="GO" id="GO:0005524">
    <property type="term" value="F:ATP binding"/>
    <property type="evidence" value="ECO:0007669"/>
    <property type="project" value="UniProtKB-KW"/>
</dbReference>
<dbReference type="EMBL" id="JACRIW010000038">
    <property type="protein sequence ID" value="MBI5168888.1"/>
    <property type="molecule type" value="Genomic_DNA"/>
</dbReference>
<comment type="catalytic activity">
    <reaction evidence="1">
        <text>L-glutamyl-tRNA(Gln) + L-glutamine + ATP + H2O = L-glutaminyl-tRNA(Gln) + L-glutamate + ADP + phosphate + H(+)</text>
        <dbReference type="Rhea" id="RHEA:17521"/>
        <dbReference type="Rhea" id="RHEA-COMP:9681"/>
        <dbReference type="Rhea" id="RHEA-COMP:9684"/>
        <dbReference type="ChEBI" id="CHEBI:15377"/>
        <dbReference type="ChEBI" id="CHEBI:15378"/>
        <dbReference type="ChEBI" id="CHEBI:29985"/>
        <dbReference type="ChEBI" id="CHEBI:30616"/>
        <dbReference type="ChEBI" id="CHEBI:43474"/>
        <dbReference type="ChEBI" id="CHEBI:58359"/>
        <dbReference type="ChEBI" id="CHEBI:78520"/>
        <dbReference type="ChEBI" id="CHEBI:78521"/>
        <dbReference type="ChEBI" id="CHEBI:456216"/>
    </reaction>
</comment>
<evidence type="ECO:0000313" key="3">
    <source>
        <dbReference type="EMBL" id="MBI5168888.1"/>
    </source>
</evidence>
<name>A0A933SBS8_UNCEI</name>
<organism evidence="3 4">
    <name type="scientific">Eiseniibacteriota bacterium</name>
    <dbReference type="NCBI Taxonomy" id="2212470"/>
    <lineage>
        <taxon>Bacteria</taxon>
        <taxon>Candidatus Eiseniibacteriota</taxon>
    </lineage>
</organism>
<dbReference type="Pfam" id="PF02686">
    <property type="entry name" value="GatC"/>
    <property type="match status" value="1"/>
</dbReference>
<dbReference type="Proteomes" id="UP000696931">
    <property type="component" value="Unassembled WGS sequence"/>
</dbReference>
<gene>
    <name evidence="1 3" type="primary">gatC</name>
    <name evidence="3" type="ORF">HZA61_05345</name>
</gene>
<comment type="function">
    <text evidence="1">Allows the formation of correctly charged Asn-tRNA(Asn) or Gln-tRNA(Gln) through the transamidation of misacylated Asp-tRNA(Asn) or Glu-tRNA(Gln) in organisms which lack either or both of asparaginyl-tRNA or glutaminyl-tRNA synthetases. The reaction takes place in the presence of glutamine and ATP through an activated phospho-Asp-tRNA(Asn) or phospho-Glu-tRNA(Gln).</text>
</comment>
<keyword evidence="1" id="KW-0436">Ligase</keyword>
<accession>A0A933SBS8</accession>
<dbReference type="EC" id="6.3.5.-" evidence="1"/>
<dbReference type="NCBIfam" id="TIGR00135">
    <property type="entry name" value="gatC"/>
    <property type="match status" value="1"/>
</dbReference>
<dbReference type="Gene3D" id="1.10.20.60">
    <property type="entry name" value="Glu-tRNAGln amidotransferase C subunit, N-terminal domain"/>
    <property type="match status" value="1"/>
</dbReference>
<comment type="catalytic activity">
    <reaction evidence="1">
        <text>L-aspartyl-tRNA(Asn) + L-glutamine + ATP + H2O = L-asparaginyl-tRNA(Asn) + L-glutamate + ADP + phosphate + 2 H(+)</text>
        <dbReference type="Rhea" id="RHEA:14513"/>
        <dbReference type="Rhea" id="RHEA-COMP:9674"/>
        <dbReference type="Rhea" id="RHEA-COMP:9677"/>
        <dbReference type="ChEBI" id="CHEBI:15377"/>
        <dbReference type="ChEBI" id="CHEBI:15378"/>
        <dbReference type="ChEBI" id="CHEBI:29985"/>
        <dbReference type="ChEBI" id="CHEBI:30616"/>
        <dbReference type="ChEBI" id="CHEBI:43474"/>
        <dbReference type="ChEBI" id="CHEBI:58359"/>
        <dbReference type="ChEBI" id="CHEBI:78515"/>
        <dbReference type="ChEBI" id="CHEBI:78516"/>
        <dbReference type="ChEBI" id="CHEBI:456216"/>
    </reaction>
</comment>
<protein>
    <recommendedName>
        <fullName evidence="1">Aspartyl/glutamyl-tRNA(Asn/Gln) amidotransferase subunit C</fullName>
        <shortName evidence="1">Asp/Glu-ADT subunit C</shortName>
        <ecNumber evidence="1">6.3.5.-</ecNumber>
    </recommendedName>
</protein>
<dbReference type="GO" id="GO:0006412">
    <property type="term" value="P:translation"/>
    <property type="evidence" value="ECO:0007669"/>
    <property type="project" value="UniProtKB-UniRule"/>
</dbReference>
<evidence type="ECO:0000256" key="2">
    <source>
        <dbReference type="SAM" id="MobiDB-lite"/>
    </source>
</evidence>
<dbReference type="GO" id="GO:0050567">
    <property type="term" value="F:glutaminyl-tRNA synthase (glutamine-hydrolyzing) activity"/>
    <property type="evidence" value="ECO:0007669"/>
    <property type="project" value="UniProtKB-UniRule"/>
</dbReference>
<dbReference type="AlphaFoldDB" id="A0A933SBS8"/>
<dbReference type="SUPFAM" id="SSF141000">
    <property type="entry name" value="Glu-tRNAGln amidotransferase C subunit"/>
    <property type="match status" value="1"/>
</dbReference>